<dbReference type="SUPFAM" id="SSF52058">
    <property type="entry name" value="L domain-like"/>
    <property type="match status" value="2"/>
</dbReference>
<evidence type="ECO:0000256" key="4">
    <source>
        <dbReference type="ARBA" id="ARBA00022475"/>
    </source>
</evidence>
<keyword evidence="18" id="KW-0325">Glycoprotein</keyword>
<evidence type="ECO:0000256" key="17">
    <source>
        <dbReference type="ARBA" id="ARBA00023170"/>
    </source>
</evidence>
<dbReference type="SUPFAM" id="SSF56112">
    <property type="entry name" value="Protein kinase-like (PK-like)"/>
    <property type="match status" value="1"/>
</dbReference>
<feature type="transmembrane region" description="Helical" evidence="21">
    <location>
        <begin position="689"/>
        <end position="708"/>
    </location>
</feature>
<dbReference type="PROSITE" id="PS51450">
    <property type="entry name" value="LRR"/>
    <property type="match status" value="1"/>
</dbReference>
<evidence type="ECO:0000256" key="15">
    <source>
        <dbReference type="ARBA" id="ARBA00022989"/>
    </source>
</evidence>
<dbReference type="FunFam" id="1.10.510.10:FF:000358">
    <property type="entry name" value="Putative leucine-rich repeat receptor-like serine/threonine-protein kinase"/>
    <property type="match status" value="1"/>
</dbReference>
<evidence type="ECO:0000256" key="8">
    <source>
        <dbReference type="ARBA" id="ARBA00022679"/>
    </source>
</evidence>
<keyword evidence="10 22" id="KW-0732">Signal</keyword>
<dbReference type="InterPro" id="IPR001611">
    <property type="entry name" value="Leu-rich_rpt"/>
</dbReference>
<evidence type="ECO:0000313" key="25">
    <source>
        <dbReference type="Proteomes" id="UP001634393"/>
    </source>
</evidence>
<comment type="subcellular location">
    <subcellularLocation>
        <location evidence="1">Cell membrane</location>
        <topology evidence="1">Single-pass membrane protein</topology>
    </subcellularLocation>
</comment>
<dbReference type="Pfam" id="PF00560">
    <property type="entry name" value="LRR_1"/>
    <property type="match status" value="4"/>
</dbReference>
<dbReference type="Gene3D" id="1.10.510.10">
    <property type="entry name" value="Transferase(Phosphotransferase) domain 1"/>
    <property type="match status" value="1"/>
</dbReference>
<evidence type="ECO:0000256" key="22">
    <source>
        <dbReference type="SAM" id="SignalP"/>
    </source>
</evidence>
<comment type="catalytic activity">
    <reaction evidence="19">
        <text>L-threonyl-[protein] + ATP = O-phospho-L-threonyl-[protein] + ADP + H(+)</text>
        <dbReference type="Rhea" id="RHEA:46608"/>
        <dbReference type="Rhea" id="RHEA-COMP:11060"/>
        <dbReference type="Rhea" id="RHEA-COMP:11605"/>
        <dbReference type="ChEBI" id="CHEBI:15378"/>
        <dbReference type="ChEBI" id="CHEBI:30013"/>
        <dbReference type="ChEBI" id="CHEBI:30616"/>
        <dbReference type="ChEBI" id="CHEBI:61977"/>
        <dbReference type="ChEBI" id="CHEBI:456216"/>
        <dbReference type="EC" id="2.7.11.1"/>
    </reaction>
</comment>
<dbReference type="Gene3D" id="3.30.200.20">
    <property type="entry name" value="Phosphorylase Kinase, domain 1"/>
    <property type="match status" value="1"/>
</dbReference>
<keyword evidence="6" id="KW-0597">Phosphoprotein</keyword>
<dbReference type="GO" id="GO:0004674">
    <property type="term" value="F:protein serine/threonine kinase activity"/>
    <property type="evidence" value="ECO:0007669"/>
    <property type="project" value="UniProtKB-KW"/>
</dbReference>
<evidence type="ECO:0000256" key="6">
    <source>
        <dbReference type="ARBA" id="ARBA00022553"/>
    </source>
</evidence>
<dbReference type="SMART" id="SM00220">
    <property type="entry name" value="S_TKc"/>
    <property type="match status" value="1"/>
</dbReference>
<dbReference type="PROSITE" id="PS50011">
    <property type="entry name" value="PROTEIN_KINASE_DOM"/>
    <property type="match status" value="1"/>
</dbReference>
<comment type="catalytic activity">
    <reaction evidence="20">
        <text>L-seryl-[protein] + ATP = O-phospho-L-seryl-[protein] + ADP + H(+)</text>
        <dbReference type="Rhea" id="RHEA:17989"/>
        <dbReference type="Rhea" id="RHEA-COMP:9863"/>
        <dbReference type="Rhea" id="RHEA-COMP:11604"/>
        <dbReference type="ChEBI" id="CHEBI:15378"/>
        <dbReference type="ChEBI" id="CHEBI:29999"/>
        <dbReference type="ChEBI" id="CHEBI:30616"/>
        <dbReference type="ChEBI" id="CHEBI:83421"/>
        <dbReference type="ChEBI" id="CHEBI:456216"/>
        <dbReference type="EC" id="2.7.11.1"/>
    </reaction>
</comment>
<accession>A0ABD3UKY4</accession>
<evidence type="ECO:0000256" key="1">
    <source>
        <dbReference type="ARBA" id="ARBA00004162"/>
    </source>
</evidence>
<keyword evidence="16 21" id="KW-0472">Membrane</keyword>
<keyword evidence="8" id="KW-0808">Transferase</keyword>
<keyword evidence="14" id="KW-0067">ATP-binding</keyword>
<evidence type="ECO:0000256" key="19">
    <source>
        <dbReference type="ARBA" id="ARBA00047899"/>
    </source>
</evidence>
<keyword evidence="4" id="KW-1003">Cell membrane</keyword>
<evidence type="ECO:0000256" key="3">
    <source>
        <dbReference type="ARBA" id="ARBA00012513"/>
    </source>
</evidence>
<keyword evidence="15 21" id="KW-1133">Transmembrane helix</keyword>
<keyword evidence="11" id="KW-0677">Repeat</keyword>
<keyword evidence="5" id="KW-0723">Serine/threonine-protein kinase</keyword>
<keyword evidence="25" id="KW-1185">Reference proteome</keyword>
<dbReference type="GO" id="GO:0006952">
    <property type="term" value="P:defense response"/>
    <property type="evidence" value="ECO:0007669"/>
    <property type="project" value="UniProtKB-ARBA"/>
</dbReference>
<dbReference type="PRINTS" id="PR00019">
    <property type="entry name" value="LEURICHRPT"/>
</dbReference>
<evidence type="ECO:0000256" key="2">
    <source>
        <dbReference type="ARBA" id="ARBA00008684"/>
    </source>
</evidence>
<dbReference type="InterPro" id="IPR003591">
    <property type="entry name" value="Leu-rich_rpt_typical-subtyp"/>
</dbReference>
<evidence type="ECO:0000256" key="14">
    <source>
        <dbReference type="ARBA" id="ARBA00022840"/>
    </source>
</evidence>
<dbReference type="Pfam" id="PF08263">
    <property type="entry name" value="LRRNT_2"/>
    <property type="match status" value="1"/>
</dbReference>
<dbReference type="GO" id="GO:0005524">
    <property type="term" value="F:ATP binding"/>
    <property type="evidence" value="ECO:0007669"/>
    <property type="project" value="UniProtKB-KW"/>
</dbReference>
<feature type="signal peptide" evidence="22">
    <location>
        <begin position="1"/>
        <end position="23"/>
    </location>
</feature>
<dbReference type="FunFam" id="3.80.10.10:FF:000095">
    <property type="entry name" value="LRR receptor-like serine/threonine-protein kinase GSO1"/>
    <property type="match status" value="1"/>
</dbReference>
<dbReference type="InterPro" id="IPR000719">
    <property type="entry name" value="Prot_kinase_dom"/>
</dbReference>
<keyword evidence="9 21" id="KW-0812">Transmembrane</keyword>
<keyword evidence="17" id="KW-0675">Receptor</keyword>
<dbReference type="EMBL" id="JBJXBP010000001">
    <property type="protein sequence ID" value="KAL3849058.1"/>
    <property type="molecule type" value="Genomic_DNA"/>
</dbReference>
<evidence type="ECO:0000256" key="7">
    <source>
        <dbReference type="ARBA" id="ARBA00022614"/>
    </source>
</evidence>
<dbReference type="Pfam" id="PF00069">
    <property type="entry name" value="Pkinase"/>
    <property type="match status" value="1"/>
</dbReference>
<dbReference type="EC" id="2.7.11.1" evidence="3"/>
<keyword evidence="13" id="KW-0418">Kinase</keyword>
<dbReference type="PROSITE" id="PS00108">
    <property type="entry name" value="PROTEIN_KINASE_ST"/>
    <property type="match status" value="1"/>
</dbReference>
<dbReference type="Proteomes" id="UP001634393">
    <property type="component" value="Unassembled WGS sequence"/>
</dbReference>
<protein>
    <recommendedName>
        <fullName evidence="3">non-specific serine/threonine protein kinase</fullName>
        <ecNumber evidence="3">2.7.11.1</ecNumber>
    </recommendedName>
</protein>
<dbReference type="InterPro" id="IPR011009">
    <property type="entry name" value="Kinase-like_dom_sf"/>
</dbReference>
<name>A0ABD3UKY4_9LAMI</name>
<evidence type="ECO:0000256" key="11">
    <source>
        <dbReference type="ARBA" id="ARBA00022737"/>
    </source>
</evidence>
<evidence type="ECO:0000256" key="21">
    <source>
        <dbReference type="SAM" id="Phobius"/>
    </source>
</evidence>
<dbReference type="InterPro" id="IPR013210">
    <property type="entry name" value="LRR_N_plant-typ"/>
</dbReference>
<comment type="caution">
    <text evidence="24">The sequence shown here is derived from an EMBL/GenBank/DDBJ whole genome shotgun (WGS) entry which is preliminary data.</text>
</comment>
<evidence type="ECO:0000256" key="20">
    <source>
        <dbReference type="ARBA" id="ARBA00048679"/>
    </source>
</evidence>
<gene>
    <name evidence="24" type="ORF">ACJIZ3_010940</name>
</gene>
<evidence type="ECO:0000256" key="13">
    <source>
        <dbReference type="ARBA" id="ARBA00022777"/>
    </source>
</evidence>
<evidence type="ECO:0000256" key="18">
    <source>
        <dbReference type="ARBA" id="ARBA00023180"/>
    </source>
</evidence>
<dbReference type="FunFam" id="3.30.200.20:FF:000661">
    <property type="entry name" value="Serine-threonine protein kinase plant-type"/>
    <property type="match status" value="1"/>
</dbReference>
<evidence type="ECO:0000256" key="9">
    <source>
        <dbReference type="ARBA" id="ARBA00022692"/>
    </source>
</evidence>
<dbReference type="GO" id="GO:0005886">
    <property type="term" value="C:plasma membrane"/>
    <property type="evidence" value="ECO:0007669"/>
    <property type="project" value="UniProtKB-SubCell"/>
</dbReference>
<dbReference type="FunFam" id="3.80.10.10:FF:000288">
    <property type="entry name" value="LRR receptor-like serine/threonine-protein kinase EFR"/>
    <property type="match status" value="1"/>
</dbReference>
<evidence type="ECO:0000256" key="5">
    <source>
        <dbReference type="ARBA" id="ARBA00022527"/>
    </source>
</evidence>
<dbReference type="SMART" id="SM00369">
    <property type="entry name" value="LRR_TYP"/>
    <property type="match status" value="9"/>
</dbReference>
<feature type="chain" id="PRO_5044761382" description="non-specific serine/threonine protein kinase" evidence="22">
    <location>
        <begin position="24"/>
        <end position="1034"/>
    </location>
</feature>
<evidence type="ECO:0000259" key="23">
    <source>
        <dbReference type="PROSITE" id="PS50011"/>
    </source>
</evidence>
<evidence type="ECO:0000256" key="12">
    <source>
        <dbReference type="ARBA" id="ARBA00022741"/>
    </source>
</evidence>
<keyword evidence="7" id="KW-0433">Leucine-rich repeat</keyword>
<proteinExistence type="inferred from homology"/>
<evidence type="ECO:0000256" key="10">
    <source>
        <dbReference type="ARBA" id="ARBA00022729"/>
    </source>
</evidence>
<dbReference type="Pfam" id="PF13855">
    <property type="entry name" value="LRR_8"/>
    <property type="match status" value="3"/>
</dbReference>
<comment type="similarity">
    <text evidence="2">Belongs to the protein kinase superfamily. Ser/Thr protein kinase family.</text>
</comment>
<keyword evidence="12" id="KW-0547">Nucleotide-binding</keyword>
<dbReference type="FunFam" id="3.80.10.10:FF:000383">
    <property type="entry name" value="Leucine-rich repeat receptor protein kinase EMS1"/>
    <property type="match status" value="1"/>
</dbReference>
<dbReference type="PANTHER" id="PTHR27008:SF585">
    <property type="entry name" value="PROTEIN KINASE DOMAIN-CONTAINING PROTEIN"/>
    <property type="match status" value="1"/>
</dbReference>
<dbReference type="Gene3D" id="3.80.10.10">
    <property type="entry name" value="Ribonuclease Inhibitor"/>
    <property type="match status" value="4"/>
</dbReference>
<dbReference type="InterPro" id="IPR008271">
    <property type="entry name" value="Ser/Thr_kinase_AS"/>
</dbReference>
<dbReference type="PANTHER" id="PTHR27008">
    <property type="entry name" value="OS04G0122200 PROTEIN"/>
    <property type="match status" value="1"/>
</dbReference>
<reference evidence="24 25" key="1">
    <citation type="submission" date="2024-12" db="EMBL/GenBank/DDBJ databases">
        <title>The unique morphological basis and parallel evolutionary history of personate flowers in Penstemon.</title>
        <authorList>
            <person name="Depatie T.H."/>
            <person name="Wessinger C.A."/>
        </authorList>
    </citation>
    <scope>NUCLEOTIDE SEQUENCE [LARGE SCALE GENOMIC DNA]</scope>
    <source>
        <strain evidence="24">WTNN_2</strain>
        <tissue evidence="24">Leaf</tissue>
    </source>
</reference>
<dbReference type="AlphaFoldDB" id="A0ABD3UKY4"/>
<dbReference type="GO" id="GO:0051707">
    <property type="term" value="P:response to other organism"/>
    <property type="evidence" value="ECO:0007669"/>
    <property type="project" value="UniProtKB-ARBA"/>
</dbReference>
<organism evidence="24 25">
    <name type="scientific">Penstemon smallii</name>
    <dbReference type="NCBI Taxonomy" id="265156"/>
    <lineage>
        <taxon>Eukaryota</taxon>
        <taxon>Viridiplantae</taxon>
        <taxon>Streptophyta</taxon>
        <taxon>Embryophyta</taxon>
        <taxon>Tracheophyta</taxon>
        <taxon>Spermatophyta</taxon>
        <taxon>Magnoliopsida</taxon>
        <taxon>eudicotyledons</taxon>
        <taxon>Gunneridae</taxon>
        <taxon>Pentapetalae</taxon>
        <taxon>asterids</taxon>
        <taxon>lamiids</taxon>
        <taxon>Lamiales</taxon>
        <taxon>Plantaginaceae</taxon>
        <taxon>Cheloneae</taxon>
        <taxon>Penstemon</taxon>
    </lineage>
</organism>
<feature type="domain" description="Protein kinase" evidence="23">
    <location>
        <begin position="744"/>
        <end position="1023"/>
    </location>
</feature>
<dbReference type="InterPro" id="IPR032675">
    <property type="entry name" value="LRR_dom_sf"/>
</dbReference>
<sequence>MKKQATISFILLGVLHLMRICFATSTDEPSLLAIKANITSDPNYILTSNWSQGTSFCTWIGVTCSRRRPRVTALDLSYMNLQGTIAEEIGNLSFLTYLDISNNSFEGAIPNEIGNLRRLRVLLMSFNQFFGEIPLSFGLLNNLEIINLRGNNLIGTIPWSIFNHSSLQKIALLQNQLSGSLPFDMCHHLPKLESLVLSFNQLSGNIPSGLSACSHLRNLFLNYNNFTGSIPMHIGNLSRLQGFNFAVNKLTGRLSNLTILDLGINNLNGEIPQSLFNLSRLGVLELAGNEVSGKIPFSIDKDLPNLERLYLGYCHFSGRIPNSISNLSKLNLLSLHKNNFIGHIPITLGNLHNLESLDVQGTLVTNNLSVPEQDFLTSLANCRYLTDIWISDNAITGLLPKSIGSGNLSTSLETLHADLCGISGTIPNEIGNLSSLISLGLGRNDLTGTIPSTLGQLRNLQKLVISYNKLWGSIPNSFCNLENMYYANLTENRLSGQLPRCVGNLVSLREIYLTNNAFSSNIPSTLWSNGRIQVVDFSNNLFDGSLSQEIGNLRGMTVLDLSGNRFSGEIPSTIGQVQSLNWLALSDNILNGSIPESFDNLKDLQYLDLSHNNLSGEIPKFLETLTRLDYFNVSFNELSGEIPNGGCFVNFTADLFRGNKDLCGASRFKVEVCKRNTLKSSSKNNLFKYILPPIALTFVLAVVVISFLRYRARKLLSLPLSNSFLGVNYERISYYELLRATRNLDEENLIGRGSLGSVYKGIFSNGMIVAVKVFNLDVQGALKSFDIECEILRSIRHRNLIKVITSCTNLDFKALVLEYMRGGNLDKWLYSPNHFLNITQRLGIMIDVASAVEYLHYGFSTPIVHCDLKPSNILLNDDMVAHVGDFGIAKLLTEDQRITHTKTLGTMGYMAPEYGSSGLVSIAIDVYSYGILLMEIFTKKKPTDEMFSEELTMIRWVSESFPSEIIHIVDTNLLNLNENIGTNCEKCLTLIMELALECTAYVPEERPKMKDVLVRLKKIKTILESKLDRSVRPV</sequence>
<evidence type="ECO:0000313" key="24">
    <source>
        <dbReference type="EMBL" id="KAL3849058.1"/>
    </source>
</evidence>
<evidence type="ECO:0000256" key="16">
    <source>
        <dbReference type="ARBA" id="ARBA00023136"/>
    </source>
</evidence>
<dbReference type="InterPro" id="IPR051809">
    <property type="entry name" value="Plant_receptor-like_S/T_kinase"/>
</dbReference>